<dbReference type="GO" id="GO:0006950">
    <property type="term" value="P:response to stress"/>
    <property type="evidence" value="ECO:0007669"/>
    <property type="project" value="TreeGrafter"/>
</dbReference>
<dbReference type="InterPro" id="IPR036390">
    <property type="entry name" value="WH_DNA-bd_sf"/>
</dbReference>
<dbReference type="PANTHER" id="PTHR33164:SF43">
    <property type="entry name" value="HTH-TYPE TRANSCRIPTIONAL REPRESSOR YETL"/>
    <property type="match status" value="1"/>
</dbReference>
<dbReference type="AlphaFoldDB" id="D3Q638"/>
<keyword evidence="1" id="KW-0805">Transcription regulation</keyword>
<accession>D3Q638</accession>
<keyword evidence="2" id="KW-0238">DNA-binding</keyword>
<gene>
    <name evidence="5" type="ordered locus">Snas_2532</name>
</gene>
<dbReference type="EMBL" id="CP001778">
    <property type="protein sequence ID" value="ADD42213.1"/>
    <property type="molecule type" value="Genomic_DNA"/>
</dbReference>
<dbReference type="PROSITE" id="PS50995">
    <property type="entry name" value="HTH_MARR_2"/>
    <property type="match status" value="1"/>
</dbReference>
<evidence type="ECO:0000313" key="6">
    <source>
        <dbReference type="Proteomes" id="UP000000844"/>
    </source>
</evidence>
<dbReference type="GO" id="GO:0003700">
    <property type="term" value="F:DNA-binding transcription factor activity"/>
    <property type="evidence" value="ECO:0007669"/>
    <property type="project" value="InterPro"/>
</dbReference>
<dbReference type="PRINTS" id="PR00598">
    <property type="entry name" value="HTHMARR"/>
</dbReference>
<dbReference type="Pfam" id="PF12802">
    <property type="entry name" value="MarR_2"/>
    <property type="match status" value="1"/>
</dbReference>
<dbReference type="PROSITE" id="PS01117">
    <property type="entry name" value="HTH_MARR_1"/>
    <property type="match status" value="1"/>
</dbReference>
<dbReference type="GO" id="GO:0003677">
    <property type="term" value="F:DNA binding"/>
    <property type="evidence" value="ECO:0007669"/>
    <property type="project" value="UniProtKB-KW"/>
</dbReference>
<dbReference type="InterPro" id="IPR000835">
    <property type="entry name" value="HTH_MarR-typ"/>
</dbReference>
<organism evidence="5 6">
    <name type="scientific">Stackebrandtia nassauensis (strain DSM 44728 / CIP 108903 / NRRL B-16338 / NBRC 102104 / LLR-40K-21)</name>
    <dbReference type="NCBI Taxonomy" id="446470"/>
    <lineage>
        <taxon>Bacteria</taxon>
        <taxon>Bacillati</taxon>
        <taxon>Actinomycetota</taxon>
        <taxon>Actinomycetes</taxon>
        <taxon>Glycomycetales</taxon>
        <taxon>Glycomycetaceae</taxon>
        <taxon>Stackebrandtia</taxon>
    </lineage>
</organism>
<evidence type="ECO:0000313" key="5">
    <source>
        <dbReference type="EMBL" id="ADD42213.1"/>
    </source>
</evidence>
<name>D3Q638_STANL</name>
<sequence length="166" mass="18535">MSSSVEPFPTCPNTSSVRTDIAWLLHRAAQRIRQEWDVAAREHGLRDMRDWIVLAAVGEGEKRTQLAIGQELGLDKTTLMSVLDRLERDGFVVRTVDPNDRRARVPELTEIGAKVRDLKVPARQRVEEAALTGASTEDRHVFFSVLSQLAGVDSDSEEPSHGSCMR</sequence>
<dbReference type="OrthoDB" id="5148120at2"/>
<proteinExistence type="predicted"/>
<keyword evidence="6" id="KW-1185">Reference proteome</keyword>
<dbReference type="Proteomes" id="UP000000844">
    <property type="component" value="Chromosome"/>
</dbReference>
<evidence type="ECO:0000256" key="1">
    <source>
        <dbReference type="ARBA" id="ARBA00023015"/>
    </source>
</evidence>
<dbReference type="KEGG" id="sna:Snas_2532"/>
<evidence type="ECO:0000259" key="4">
    <source>
        <dbReference type="PROSITE" id="PS50995"/>
    </source>
</evidence>
<dbReference type="SUPFAM" id="SSF46785">
    <property type="entry name" value="Winged helix' DNA-binding domain"/>
    <property type="match status" value="1"/>
</dbReference>
<dbReference type="RefSeq" id="WP_013017784.1">
    <property type="nucleotide sequence ID" value="NC_013947.1"/>
</dbReference>
<feature type="domain" description="HTH marR-type" evidence="4">
    <location>
        <begin position="18"/>
        <end position="151"/>
    </location>
</feature>
<dbReference type="InterPro" id="IPR036388">
    <property type="entry name" value="WH-like_DNA-bd_sf"/>
</dbReference>
<dbReference type="HOGENOM" id="CLU_083287_4_2_11"/>
<dbReference type="InterPro" id="IPR039422">
    <property type="entry name" value="MarR/SlyA-like"/>
</dbReference>
<dbReference type="Gene3D" id="1.10.10.10">
    <property type="entry name" value="Winged helix-like DNA-binding domain superfamily/Winged helix DNA-binding domain"/>
    <property type="match status" value="1"/>
</dbReference>
<keyword evidence="3" id="KW-0804">Transcription</keyword>
<dbReference type="STRING" id="446470.Snas_2532"/>
<protein>
    <submittedName>
        <fullName evidence="5">Transcriptional regulator, MarR family</fullName>
    </submittedName>
</protein>
<evidence type="ECO:0000256" key="2">
    <source>
        <dbReference type="ARBA" id="ARBA00023125"/>
    </source>
</evidence>
<dbReference type="SMART" id="SM00347">
    <property type="entry name" value="HTH_MARR"/>
    <property type="match status" value="1"/>
</dbReference>
<evidence type="ECO:0000256" key="3">
    <source>
        <dbReference type="ARBA" id="ARBA00023163"/>
    </source>
</evidence>
<dbReference type="eggNOG" id="COG1846">
    <property type="taxonomic scope" value="Bacteria"/>
</dbReference>
<reference evidence="5 6" key="1">
    <citation type="journal article" date="2009" name="Stand. Genomic Sci.">
        <title>Complete genome sequence of Stackebrandtia nassauensis type strain (LLR-40K-21).</title>
        <authorList>
            <person name="Munk C."/>
            <person name="Lapidus A."/>
            <person name="Copeland A."/>
            <person name="Jando M."/>
            <person name="Mayilraj S."/>
            <person name="Glavina Del Rio T."/>
            <person name="Nolan M."/>
            <person name="Chen F."/>
            <person name="Lucas S."/>
            <person name="Tice H."/>
            <person name="Cheng J.F."/>
            <person name="Han C."/>
            <person name="Detter J.C."/>
            <person name="Bruce D."/>
            <person name="Goodwin L."/>
            <person name="Chain P."/>
            <person name="Pitluck S."/>
            <person name="Goker M."/>
            <person name="Ovchinikova G."/>
            <person name="Pati A."/>
            <person name="Ivanova N."/>
            <person name="Mavromatis K."/>
            <person name="Chen A."/>
            <person name="Palaniappan K."/>
            <person name="Land M."/>
            <person name="Hauser L."/>
            <person name="Chang Y.J."/>
            <person name="Jeffries C.D."/>
            <person name="Bristow J."/>
            <person name="Eisen J.A."/>
            <person name="Markowitz V."/>
            <person name="Hugenholtz P."/>
            <person name="Kyrpides N.C."/>
            <person name="Klenk H.P."/>
        </authorList>
    </citation>
    <scope>NUCLEOTIDE SEQUENCE [LARGE SCALE GENOMIC DNA]</scope>
    <source>
        <strain evidence="6">DSM 44728 / CIP 108903 / NRRL B-16338 / NBRC 102104 / LLR-40K-21</strain>
    </source>
</reference>
<dbReference type="InterPro" id="IPR023187">
    <property type="entry name" value="Tscrpt_reg_MarR-type_CS"/>
</dbReference>
<dbReference type="PANTHER" id="PTHR33164">
    <property type="entry name" value="TRANSCRIPTIONAL REGULATOR, MARR FAMILY"/>
    <property type="match status" value="1"/>
</dbReference>